<dbReference type="InterPro" id="IPR016162">
    <property type="entry name" value="Ald_DH_N"/>
</dbReference>
<comment type="caution">
    <text evidence="2">The sequence shown here is derived from an EMBL/GenBank/DDBJ whole genome shotgun (WGS) entry which is preliminary data.</text>
</comment>
<feature type="non-terminal residue" evidence="2">
    <location>
        <position position="1"/>
    </location>
</feature>
<evidence type="ECO:0000256" key="1">
    <source>
        <dbReference type="ARBA" id="ARBA00023002"/>
    </source>
</evidence>
<keyword evidence="1" id="KW-0560">Oxidoreductase</keyword>
<dbReference type="SUPFAM" id="SSF53720">
    <property type="entry name" value="ALDH-like"/>
    <property type="match status" value="1"/>
</dbReference>
<gene>
    <name evidence="2" type="ORF">H8E19_01855</name>
</gene>
<organism evidence="2 3">
    <name type="scientific">Candidatus Desulfacyla euxinica</name>
    <dbReference type="NCBI Taxonomy" id="2841693"/>
    <lineage>
        <taxon>Bacteria</taxon>
        <taxon>Deltaproteobacteria</taxon>
        <taxon>Candidatus Desulfacyla</taxon>
    </lineage>
</organism>
<proteinExistence type="predicted"/>
<evidence type="ECO:0000313" key="2">
    <source>
        <dbReference type="EMBL" id="MBC8176122.1"/>
    </source>
</evidence>
<sequence length="140" mass="15450">GIGKEHPFSGEKLTVVLSIFKYSDFDEALDIVNRITSYQGRGHSCGIHSTTEENITKLALSAKVSRIMVNQVQAFGNGGFFNNGLPFTLTMGCGSWGGNSTTENLNYKHFINICRLARPIPEVKPNDEDLWGAYLSKYGE</sequence>
<name>A0A8J6T3F0_9DELT</name>
<protein>
    <submittedName>
        <fullName evidence="2">Sulfoacetaldehyde dehydrogenase</fullName>
    </submittedName>
</protein>
<dbReference type="Proteomes" id="UP000650524">
    <property type="component" value="Unassembled WGS sequence"/>
</dbReference>
<dbReference type="InterPro" id="IPR016163">
    <property type="entry name" value="Ald_DH_C"/>
</dbReference>
<accession>A0A8J6T3F0</accession>
<dbReference type="GO" id="GO:0016620">
    <property type="term" value="F:oxidoreductase activity, acting on the aldehyde or oxo group of donors, NAD or NADP as acceptor"/>
    <property type="evidence" value="ECO:0007669"/>
    <property type="project" value="InterPro"/>
</dbReference>
<dbReference type="AlphaFoldDB" id="A0A8J6T3F0"/>
<dbReference type="Gene3D" id="3.40.605.10">
    <property type="entry name" value="Aldehyde Dehydrogenase, Chain A, domain 1"/>
    <property type="match status" value="1"/>
</dbReference>
<reference evidence="2 3" key="1">
    <citation type="submission" date="2020-08" db="EMBL/GenBank/DDBJ databases">
        <title>Bridging the membrane lipid divide: bacteria of the FCB group superphylum have the potential to synthesize archaeal ether lipids.</title>
        <authorList>
            <person name="Villanueva L."/>
            <person name="Von Meijenfeldt F.A.B."/>
            <person name="Westbye A.B."/>
            <person name="Yadav S."/>
            <person name="Hopmans E.C."/>
            <person name="Dutilh B.E."/>
            <person name="Sinninghe Damste J.S."/>
        </authorList>
    </citation>
    <scope>NUCLEOTIDE SEQUENCE [LARGE SCALE GENOMIC DNA]</scope>
    <source>
        <strain evidence="2">NIOZ-UU27</strain>
    </source>
</reference>
<evidence type="ECO:0000313" key="3">
    <source>
        <dbReference type="Proteomes" id="UP000650524"/>
    </source>
</evidence>
<dbReference type="InterPro" id="IPR016161">
    <property type="entry name" value="Ald_DH/histidinol_DH"/>
</dbReference>
<dbReference type="Gene3D" id="3.40.309.10">
    <property type="entry name" value="Aldehyde Dehydrogenase, Chain A, domain 2"/>
    <property type="match status" value="1"/>
</dbReference>
<dbReference type="EMBL" id="JACNJD010000093">
    <property type="protein sequence ID" value="MBC8176122.1"/>
    <property type="molecule type" value="Genomic_DNA"/>
</dbReference>